<feature type="signal peptide" evidence="1">
    <location>
        <begin position="1"/>
        <end position="21"/>
    </location>
</feature>
<evidence type="ECO:0000259" key="2">
    <source>
        <dbReference type="Pfam" id="PF00149"/>
    </source>
</evidence>
<proteinExistence type="predicted"/>
<feature type="domain" description="Pyrrolo-quinoline quinone repeat" evidence="3">
    <location>
        <begin position="536"/>
        <end position="608"/>
    </location>
</feature>
<dbReference type="SMART" id="SM00564">
    <property type="entry name" value="PQQ"/>
    <property type="match status" value="6"/>
</dbReference>
<gene>
    <name evidence="4" type="ORF">JKG61_18590</name>
</gene>
<evidence type="ECO:0000313" key="5">
    <source>
        <dbReference type="Proteomes" id="UP000625283"/>
    </source>
</evidence>
<evidence type="ECO:0000313" key="4">
    <source>
        <dbReference type="EMBL" id="MBL1410772.1"/>
    </source>
</evidence>
<dbReference type="RefSeq" id="WP_202104461.1">
    <property type="nucleotide sequence ID" value="NZ_JAERTY010000010.1"/>
</dbReference>
<name>A0ABS1R7W0_9SPHI</name>
<feature type="chain" id="PRO_5046345632" evidence="1">
    <location>
        <begin position="22"/>
        <end position="612"/>
    </location>
</feature>
<keyword evidence="1" id="KW-0732">Signal</keyword>
<feature type="domain" description="Pyrrolo-quinoline quinone repeat" evidence="3">
    <location>
        <begin position="281"/>
        <end position="404"/>
    </location>
</feature>
<evidence type="ECO:0000259" key="3">
    <source>
        <dbReference type="Pfam" id="PF13360"/>
    </source>
</evidence>
<comment type="caution">
    <text evidence="4">The sequence shown here is derived from an EMBL/GenBank/DDBJ whole genome shotgun (WGS) entry which is preliminary data.</text>
</comment>
<dbReference type="SUPFAM" id="SSF50998">
    <property type="entry name" value="Quinoprotein alcohol dehydrogenase-like"/>
    <property type="match status" value="1"/>
</dbReference>
<dbReference type="InterPro" id="IPR002372">
    <property type="entry name" value="PQQ_rpt_dom"/>
</dbReference>
<sequence length="612" mass="67911">MNCFKLGVFVVCWFTVLAAIAQTPFKFAQVTDTHVGGATGADDLRRTVADLNNQKGIDFVILSGDVTEFGSDEELALAKQILDSLRLPLYVIPGNHDSNWSESGANSFRKVFGGETFFFEHKGYQFMGTTSGPNMRMSPGQIPRENLVWVDSVFKANPDRSKPLISINHYPLDSSLNNWFELVDRLQQRNVQLALCGHGHINKLYSWDDIPGVMARSNLRAKDEVGGYNIVTVTGDSVFFQVRKPDVVTEDYWLKLPLQRADFKSNYPRPSYTVNKTTKAKVIWEYQDHGDIGAGISSDGQRLFTANTVGEVYAIDLSTGKRIWSFKTDGKVYSTPEVYKGIVVVGSSDRHVYGIDAKTGHNKWKLETGKAVLGTAVLEGGNAFIGGSDGVFRCIRIADGTLLWTFDEVKGYVSTKPAIADGKVIFGSWQNGFYALDAKTGRKVWEWNSGATNRMFSAAACYPVVANSRVFIVAPDRFMTALDLKTGEQLWREKKGNLKVRESMGLSPDRKFVYAKTMDGELIGVSVSKDSMSVDWKSKLQLPYELTPTAIYSSKDVIFVPSHSGLLSAVEPKTGEVLWQYKISNGMINPPLVLKDKIVASTMDGKIVMLKY</sequence>
<dbReference type="Gene3D" id="3.60.21.10">
    <property type="match status" value="1"/>
</dbReference>
<dbReference type="InterPro" id="IPR018391">
    <property type="entry name" value="PQQ_b-propeller_rpt"/>
</dbReference>
<dbReference type="SUPFAM" id="SSF56300">
    <property type="entry name" value="Metallo-dependent phosphatases"/>
    <property type="match status" value="1"/>
</dbReference>
<dbReference type="PANTHER" id="PTHR34512:SF30">
    <property type="entry name" value="OUTER MEMBRANE PROTEIN ASSEMBLY FACTOR BAMB"/>
    <property type="match status" value="1"/>
</dbReference>
<dbReference type="InterPro" id="IPR011047">
    <property type="entry name" value="Quinoprotein_ADH-like_sf"/>
</dbReference>
<keyword evidence="5" id="KW-1185">Reference proteome</keyword>
<feature type="domain" description="Calcineurin-like phosphoesterase" evidence="2">
    <location>
        <begin position="25"/>
        <end position="201"/>
    </location>
</feature>
<evidence type="ECO:0000256" key="1">
    <source>
        <dbReference type="SAM" id="SignalP"/>
    </source>
</evidence>
<dbReference type="InterPro" id="IPR029052">
    <property type="entry name" value="Metallo-depent_PP-like"/>
</dbReference>
<dbReference type="Pfam" id="PF00149">
    <property type="entry name" value="Metallophos"/>
    <property type="match status" value="1"/>
</dbReference>
<dbReference type="Pfam" id="PF13360">
    <property type="entry name" value="PQQ_2"/>
    <property type="match status" value="2"/>
</dbReference>
<dbReference type="EMBL" id="JAERTY010000010">
    <property type="protein sequence ID" value="MBL1410772.1"/>
    <property type="molecule type" value="Genomic_DNA"/>
</dbReference>
<organism evidence="4 5">
    <name type="scientific">Sphingobacterium faecale</name>
    <dbReference type="NCBI Taxonomy" id="2803775"/>
    <lineage>
        <taxon>Bacteria</taxon>
        <taxon>Pseudomonadati</taxon>
        <taxon>Bacteroidota</taxon>
        <taxon>Sphingobacteriia</taxon>
        <taxon>Sphingobacteriales</taxon>
        <taxon>Sphingobacteriaceae</taxon>
        <taxon>Sphingobacterium</taxon>
    </lineage>
</organism>
<dbReference type="Gene3D" id="2.130.10.10">
    <property type="entry name" value="YVTN repeat-like/Quinoprotein amine dehydrogenase"/>
    <property type="match status" value="1"/>
</dbReference>
<protein>
    <submittedName>
        <fullName evidence="4">PQQ-binding-like beta-propeller repeat protein</fullName>
    </submittedName>
</protein>
<reference evidence="4 5" key="1">
    <citation type="submission" date="2021-01" db="EMBL/GenBank/DDBJ databases">
        <title>C459-1 draft genome sequence.</title>
        <authorList>
            <person name="Zhang X.-F."/>
        </authorList>
    </citation>
    <scope>NUCLEOTIDE SEQUENCE [LARGE SCALE GENOMIC DNA]</scope>
    <source>
        <strain evidence="5">C459-1</strain>
    </source>
</reference>
<dbReference type="InterPro" id="IPR004843">
    <property type="entry name" value="Calcineurin-like_PHP"/>
</dbReference>
<dbReference type="Proteomes" id="UP000625283">
    <property type="component" value="Unassembled WGS sequence"/>
</dbReference>
<dbReference type="PANTHER" id="PTHR34512">
    <property type="entry name" value="CELL SURFACE PROTEIN"/>
    <property type="match status" value="1"/>
</dbReference>
<accession>A0ABS1R7W0</accession>
<dbReference type="InterPro" id="IPR015943">
    <property type="entry name" value="WD40/YVTN_repeat-like_dom_sf"/>
</dbReference>